<feature type="compositionally biased region" description="Low complexity" evidence="4">
    <location>
        <begin position="723"/>
        <end position="761"/>
    </location>
</feature>
<evidence type="ECO:0000256" key="2">
    <source>
        <dbReference type="ARBA" id="ARBA00007171"/>
    </source>
</evidence>
<evidence type="ECO:0000313" key="7">
    <source>
        <dbReference type="EMBL" id="MFB9750480.1"/>
    </source>
</evidence>
<dbReference type="CDD" id="cd06576">
    <property type="entry name" value="PASTA_Pbp2x-like_1"/>
    <property type="match status" value="1"/>
</dbReference>
<dbReference type="InterPro" id="IPR005311">
    <property type="entry name" value="PBP_dimer"/>
</dbReference>
<proteinExistence type="inferred from homology"/>
<evidence type="ECO:0000313" key="8">
    <source>
        <dbReference type="Proteomes" id="UP001589619"/>
    </source>
</evidence>
<dbReference type="SMART" id="SM00740">
    <property type="entry name" value="PASTA"/>
    <property type="match status" value="1"/>
</dbReference>
<feature type="domain" description="PASTA" evidence="6">
    <location>
        <begin position="594"/>
        <end position="655"/>
    </location>
</feature>
<keyword evidence="5" id="KW-0812">Transmembrane</keyword>
<dbReference type="RefSeq" id="WP_344907054.1">
    <property type="nucleotide sequence ID" value="NZ_BAAAYO010000005.1"/>
</dbReference>
<dbReference type="Proteomes" id="UP001589619">
    <property type="component" value="Unassembled WGS sequence"/>
</dbReference>
<dbReference type="SUPFAM" id="SSF56601">
    <property type="entry name" value="beta-lactamase/transpeptidase-like"/>
    <property type="match status" value="1"/>
</dbReference>
<dbReference type="PANTHER" id="PTHR30627:SF26">
    <property type="entry name" value="PENICILLIN-BINDING PROTEIN 2B"/>
    <property type="match status" value="1"/>
</dbReference>
<dbReference type="Gene3D" id="3.40.710.10">
    <property type="entry name" value="DD-peptidase/beta-lactamase superfamily"/>
    <property type="match status" value="1"/>
</dbReference>
<feature type="transmembrane region" description="Helical" evidence="5">
    <location>
        <begin position="9"/>
        <end position="29"/>
    </location>
</feature>
<evidence type="ECO:0000259" key="6">
    <source>
        <dbReference type="PROSITE" id="PS51178"/>
    </source>
</evidence>
<evidence type="ECO:0000256" key="1">
    <source>
        <dbReference type="ARBA" id="ARBA00004370"/>
    </source>
</evidence>
<evidence type="ECO:0000256" key="3">
    <source>
        <dbReference type="ARBA" id="ARBA00023136"/>
    </source>
</evidence>
<comment type="similarity">
    <text evidence="2">Belongs to the transpeptidase family.</text>
</comment>
<dbReference type="InterPro" id="IPR012338">
    <property type="entry name" value="Beta-lactam/transpept-like"/>
</dbReference>
<dbReference type="InterPro" id="IPR036138">
    <property type="entry name" value="PBP_dimer_sf"/>
</dbReference>
<organism evidence="7 8">
    <name type="scientific">Paenibacillus hodogayensis</name>
    <dbReference type="NCBI Taxonomy" id="279208"/>
    <lineage>
        <taxon>Bacteria</taxon>
        <taxon>Bacillati</taxon>
        <taxon>Bacillota</taxon>
        <taxon>Bacilli</taxon>
        <taxon>Bacillales</taxon>
        <taxon>Paenibacillaceae</taxon>
        <taxon>Paenibacillus</taxon>
    </lineage>
</organism>
<accession>A0ABV5VQD5</accession>
<comment type="caution">
    <text evidence="7">The sequence shown here is derived from an EMBL/GenBank/DDBJ whole genome shotgun (WGS) entry which is preliminary data.</text>
</comment>
<dbReference type="InterPro" id="IPR005543">
    <property type="entry name" value="PASTA_dom"/>
</dbReference>
<keyword evidence="8" id="KW-1185">Reference proteome</keyword>
<reference evidence="7 8" key="1">
    <citation type="submission" date="2024-09" db="EMBL/GenBank/DDBJ databases">
        <authorList>
            <person name="Sun Q."/>
            <person name="Mori K."/>
        </authorList>
    </citation>
    <scope>NUCLEOTIDE SEQUENCE [LARGE SCALE GENOMIC DNA]</scope>
    <source>
        <strain evidence="7 8">JCM 12520</strain>
    </source>
</reference>
<dbReference type="PANTHER" id="PTHR30627">
    <property type="entry name" value="PEPTIDOGLYCAN D,D-TRANSPEPTIDASE"/>
    <property type="match status" value="1"/>
</dbReference>
<protein>
    <submittedName>
        <fullName evidence="7">Penicillin-binding transpeptidase domain-containing protein</fullName>
    </submittedName>
</protein>
<dbReference type="Pfam" id="PF03717">
    <property type="entry name" value="PBP_dimer"/>
    <property type="match status" value="1"/>
</dbReference>
<dbReference type="SUPFAM" id="SSF56519">
    <property type="entry name" value="Penicillin binding protein dimerisation domain"/>
    <property type="match status" value="1"/>
</dbReference>
<name>A0ABV5VQD5_9BACL</name>
<dbReference type="SUPFAM" id="SSF54184">
    <property type="entry name" value="Penicillin-binding protein 2x (pbp-2x), c-terminal domain"/>
    <property type="match status" value="2"/>
</dbReference>
<dbReference type="Gene3D" id="3.30.450.330">
    <property type="match status" value="1"/>
</dbReference>
<keyword evidence="5" id="KW-1133">Transmembrane helix</keyword>
<feature type="region of interest" description="Disordered" evidence="4">
    <location>
        <begin position="720"/>
        <end position="761"/>
    </location>
</feature>
<dbReference type="InterPro" id="IPR001460">
    <property type="entry name" value="PCN-bd_Tpept"/>
</dbReference>
<keyword evidence="3 5" id="KW-0472">Membrane</keyword>
<sequence>MTQKVKLRTVWIGGLFTLFFIVLIGKIYWVQVVDAASLLKKAQVMWERNKTIQPIRGSIVDRHNQVLAEEGPSYTVILNPSVIARQKNAAEITKELSAILNKPENELLEQATKRKEDGNLTTWVEVRSEGWKLDVETAEKIAVALKLESPLSNQNNLYTRGVFLEETPKRYYPGGSLAAHVLGYFDKNDKAVMGLEAMYDDLLKGAPGHIITEKDRMGYELPNAKANYQPAEDGKNLQLTIDRNIQSYIETALERSYAEFRPKSMTAIAMDPKTGDILGLANMPTFNPAKYWEAKPDSFRNTAISSQFEPGSTFKIVTLAGTVEEGLFDPNETFQSGKIQVYDRPLRDHNIIGWGPITYLEGLKRSSNVAFVKLGYEKLKPERLKSYIAKFGFGERTGIDLPGEAKGLIRFSYPVDYATATYGQGGVSVTAIQQIAAYAAVANGGKMMQPHVVKAVLDPKTNEPIQTIEPKMVSQVVTPETARKVSEYLEQVIVGEYGTGKNAGIDGYRVAGKTGTANIVINGKYSDDKWVITFAGYAPVEDPKIVVLVLADQPDLHGNYHNGGLVAPVVFKEIMSQSLRYMNVTATVTKELSGVEKKISVPEMSGKLVSEAKKQLGDQKLRYDLLGKGGSVIAQFPVAGTEISPTERIYLLTEEKEGVELPNLQGKSLRDALAVCTFMKVNCQVTGEGYVASQTAVPNGEGSAVALQLVPWNELEKAKAEAAKAANAAANTSNAANAGSNTKQTGGSNKAPANPPAKKNP</sequence>
<evidence type="ECO:0000256" key="5">
    <source>
        <dbReference type="SAM" id="Phobius"/>
    </source>
</evidence>
<comment type="subcellular location">
    <subcellularLocation>
        <location evidence="1">Membrane</location>
    </subcellularLocation>
</comment>
<evidence type="ECO:0000256" key="4">
    <source>
        <dbReference type="SAM" id="MobiDB-lite"/>
    </source>
</evidence>
<dbReference type="Gene3D" id="3.90.1310.10">
    <property type="entry name" value="Penicillin-binding protein 2a (Domain 2)"/>
    <property type="match status" value="1"/>
</dbReference>
<dbReference type="InterPro" id="IPR050515">
    <property type="entry name" value="Beta-lactam/transpept"/>
</dbReference>
<dbReference type="PROSITE" id="PS51178">
    <property type="entry name" value="PASTA"/>
    <property type="match status" value="1"/>
</dbReference>
<gene>
    <name evidence="7" type="ORF">ACFFNY_02755</name>
</gene>
<dbReference type="EMBL" id="JBHMAG010000003">
    <property type="protein sequence ID" value="MFB9750480.1"/>
    <property type="molecule type" value="Genomic_DNA"/>
</dbReference>
<dbReference type="Pfam" id="PF03793">
    <property type="entry name" value="PASTA"/>
    <property type="match status" value="1"/>
</dbReference>
<dbReference type="Pfam" id="PF00905">
    <property type="entry name" value="Transpeptidase"/>
    <property type="match status" value="1"/>
</dbReference>